<evidence type="ECO:0000313" key="4">
    <source>
        <dbReference type="EMBL" id="TNJ29631.1"/>
    </source>
</evidence>
<evidence type="ECO:0000256" key="2">
    <source>
        <dbReference type="SAM" id="MobiDB-lite"/>
    </source>
</evidence>
<dbReference type="Pfam" id="PF04065">
    <property type="entry name" value="Not3"/>
    <property type="match status" value="1"/>
</dbReference>
<feature type="region of interest" description="Disordered" evidence="2">
    <location>
        <begin position="261"/>
        <end position="287"/>
    </location>
</feature>
<name>A0A4Z1TAU0_GIAMU</name>
<dbReference type="EMBL" id="VDLU01000001">
    <property type="protein sequence ID" value="TNJ29631.1"/>
    <property type="molecule type" value="Genomic_DNA"/>
</dbReference>
<dbReference type="AlphaFoldDB" id="A0A4Z1TAU0"/>
<feature type="compositionally biased region" description="Polar residues" evidence="2">
    <location>
        <begin position="313"/>
        <end position="323"/>
    </location>
</feature>
<dbReference type="OrthoDB" id="293823at2759"/>
<feature type="coiled-coil region" evidence="1">
    <location>
        <begin position="9"/>
        <end position="65"/>
    </location>
</feature>
<dbReference type="VEuPathDB" id="GiardiaDB:GMRT_16285"/>
<keyword evidence="5" id="KW-1185">Reference proteome</keyword>
<organism evidence="4 5">
    <name type="scientific">Giardia muris</name>
    <dbReference type="NCBI Taxonomy" id="5742"/>
    <lineage>
        <taxon>Eukaryota</taxon>
        <taxon>Metamonada</taxon>
        <taxon>Diplomonadida</taxon>
        <taxon>Hexamitidae</taxon>
        <taxon>Giardiinae</taxon>
        <taxon>Giardia</taxon>
    </lineage>
</organism>
<sequence>MSATKGKSRQQLKIDIEQTMTKVDELRAAFNKRWEELKDAPPNAKEKVERAMRAELEKLKRHRKTLQSWLETPDLATMSTRLRNYISGIEADMQRYYIHEREAKTKQFSNAALSGEDERVGPRASMRAWLDLCMTEISNRLDSLNEQLDEIQSSLGGRKSGRGARVNMLSSQIDLLTQHRDSLDEVIQAYSEQYIQHTDIEALLKNELEEVLACCKEEREVMYGAVIYEDIITQINTYREYGPEEPPPEVLPDRVDIDVPLTPASKDGFSSRDDRLEELPASAPSPAPASPAILDTIGVSVPQSAPIITPTVTSKTVTNSTPDAGTAALRPPLPGTEPIRIPLVPKKFVPDYAIPTLYVPNLPYATICLYTVDLPPSLSICSAPPNHKDVTPDLEVFVPGQSHFTSTSSSPEKQAKELALAARAVGEQGLMSKRFATARGKPTSYFKHRLVPKLASESQLTRLKVAQSTIAGSRRIAPVEDDTSDTQESGSNTSILMDAALETPDKHNHSSLLPDFYDVRRHGPGFAILPDWHDRIEAEWFKCQSDSTLLWLVRNRQDRFRDFAASVLKGRNYKFEN</sequence>
<protein>
    <submittedName>
        <fullName evidence="4">Not1 N-terminal domain, CCR4-Not complex component-containing protein</fullName>
    </submittedName>
</protein>
<accession>A0A4Z1TAU0</accession>
<gene>
    <name evidence="4" type="ORF">GMRT_16285</name>
</gene>
<reference evidence="4 5" key="1">
    <citation type="submission" date="2019-05" db="EMBL/GenBank/DDBJ databases">
        <title>The compact genome of Giardia muris reveals important steps in the evolution of intestinal protozoan parasites.</title>
        <authorList>
            <person name="Xu F."/>
            <person name="Jimenez-Gonzalez A."/>
            <person name="Einarsson E."/>
            <person name="Astvaldsson A."/>
            <person name="Peirasmaki D."/>
            <person name="Eckmann L."/>
            <person name="Andersson J.O."/>
            <person name="Svard S.G."/>
            <person name="Jerlstrom-Hultqvist J."/>
        </authorList>
    </citation>
    <scope>NUCLEOTIDE SEQUENCE [LARGE SCALE GENOMIC DNA]</scope>
    <source>
        <strain evidence="4 5">Roberts-Thomson</strain>
    </source>
</reference>
<dbReference type="Proteomes" id="UP000315496">
    <property type="component" value="Chromosome 1"/>
</dbReference>
<keyword evidence="1" id="KW-0175">Coiled coil</keyword>
<evidence type="ECO:0000256" key="1">
    <source>
        <dbReference type="SAM" id="Coils"/>
    </source>
</evidence>
<feature type="domain" description="CCR4-Not complex component Not N-terminal" evidence="3">
    <location>
        <begin position="9"/>
        <end position="232"/>
    </location>
</feature>
<dbReference type="InterPro" id="IPR007207">
    <property type="entry name" value="Not_N"/>
</dbReference>
<evidence type="ECO:0000259" key="3">
    <source>
        <dbReference type="Pfam" id="PF04065"/>
    </source>
</evidence>
<dbReference type="GO" id="GO:0005634">
    <property type="term" value="C:nucleus"/>
    <property type="evidence" value="ECO:0007669"/>
    <property type="project" value="InterPro"/>
</dbReference>
<evidence type="ECO:0000313" key="5">
    <source>
        <dbReference type="Proteomes" id="UP000315496"/>
    </source>
</evidence>
<dbReference type="GO" id="GO:0006355">
    <property type="term" value="P:regulation of DNA-templated transcription"/>
    <property type="evidence" value="ECO:0007669"/>
    <property type="project" value="InterPro"/>
</dbReference>
<comment type="caution">
    <text evidence="4">The sequence shown here is derived from an EMBL/GenBank/DDBJ whole genome shotgun (WGS) entry which is preliminary data.</text>
</comment>
<proteinExistence type="predicted"/>
<feature type="compositionally biased region" description="Basic and acidic residues" evidence="2">
    <location>
        <begin position="269"/>
        <end position="278"/>
    </location>
</feature>
<feature type="region of interest" description="Disordered" evidence="2">
    <location>
        <begin position="313"/>
        <end position="333"/>
    </location>
</feature>